<dbReference type="EMBL" id="BOMV01000083">
    <property type="protein sequence ID" value="GIF00439.1"/>
    <property type="molecule type" value="Genomic_DNA"/>
</dbReference>
<keyword evidence="1" id="KW-1133">Transmembrane helix</keyword>
<keyword evidence="1" id="KW-0812">Transmembrane</keyword>
<reference evidence="2" key="1">
    <citation type="submission" date="2021-01" db="EMBL/GenBank/DDBJ databases">
        <title>Whole genome shotgun sequence of Actinoplanes rishiriensis NBRC 108556.</title>
        <authorList>
            <person name="Komaki H."/>
            <person name="Tamura T."/>
        </authorList>
    </citation>
    <scope>NUCLEOTIDE SEQUENCE</scope>
    <source>
        <strain evidence="2">NBRC 108556</strain>
    </source>
</reference>
<evidence type="ECO:0000313" key="3">
    <source>
        <dbReference type="Proteomes" id="UP000636960"/>
    </source>
</evidence>
<feature type="transmembrane region" description="Helical" evidence="1">
    <location>
        <begin position="49"/>
        <end position="71"/>
    </location>
</feature>
<proteinExistence type="predicted"/>
<keyword evidence="3" id="KW-1185">Reference proteome</keyword>
<name>A0A919K5B4_9ACTN</name>
<dbReference type="Proteomes" id="UP000636960">
    <property type="component" value="Unassembled WGS sequence"/>
</dbReference>
<organism evidence="2 3">
    <name type="scientific">Paractinoplanes rishiriensis</name>
    <dbReference type="NCBI Taxonomy" id="1050105"/>
    <lineage>
        <taxon>Bacteria</taxon>
        <taxon>Bacillati</taxon>
        <taxon>Actinomycetota</taxon>
        <taxon>Actinomycetes</taxon>
        <taxon>Micromonosporales</taxon>
        <taxon>Micromonosporaceae</taxon>
        <taxon>Paractinoplanes</taxon>
    </lineage>
</organism>
<feature type="transmembrane region" description="Helical" evidence="1">
    <location>
        <begin position="77"/>
        <end position="99"/>
    </location>
</feature>
<evidence type="ECO:0000256" key="1">
    <source>
        <dbReference type="SAM" id="Phobius"/>
    </source>
</evidence>
<comment type="caution">
    <text evidence="2">The sequence shown here is derived from an EMBL/GenBank/DDBJ whole genome shotgun (WGS) entry which is preliminary data.</text>
</comment>
<dbReference type="AlphaFoldDB" id="A0A919K5B4"/>
<protein>
    <submittedName>
        <fullName evidence="2">Uncharacterized protein</fullName>
    </submittedName>
</protein>
<gene>
    <name evidence="2" type="ORF">Ari01nite_79030</name>
</gene>
<dbReference type="InterPro" id="IPR045629">
    <property type="entry name" value="DUF6232"/>
</dbReference>
<evidence type="ECO:0000313" key="2">
    <source>
        <dbReference type="EMBL" id="GIF00439.1"/>
    </source>
</evidence>
<keyword evidence="1" id="KW-0472">Membrane</keyword>
<sequence length="143" mass="15432">MRTYYSGPDAVVTDASLTVNPPSGPSFALGDLDPDQLHISTESDFYSTATIYFGIAAVTGVLGCLGTTFGILEKNWWIGLGGIAVAGGLFLATFIPFVLRRDDTVYVLRGVHRGVQVLLYKSASEAKTFRIWYAVREALESGC</sequence>
<dbReference type="Pfam" id="PF19744">
    <property type="entry name" value="DUF6232"/>
    <property type="match status" value="1"/>
</dbReference>
<accession>A0A919K5B4</accession>